<dbReference type="Proteomes" id="UP001596989">
    <property type="component" value="Unassembled WGS sequence"/>
</dbReference>
<protein>
    <submittedName>
        <fullName evidence="7">C40 family peptidase</fullName>
    </submittedName>
</protein>
<organism evidence="7 8">
    <name type="scientific">Paenibacillus chungangensis</name>
    <dbReference type="NCBI Taxonomy" id="696535"/>
    <lineage>
        <taxon>Bacteria</taxon>
        <taxon>Bacillati</taxon>
        <taxon>Bacillota</taxon>
        <taxon>Bacilli</taxon>
        <taxon>Bacillales</taxon>
        <taxon>Paenibacillaceae</taxon>
        <taxon>Paenibacillus</taxon>
    </lineage>
</organism>
<evidence type="ECO:0000256" key="4">
    <source>
        <dbReference type="ARBA" id="ARBA00022807"/>
    </source>
</evidence>
<reference evidence="8" key="1">
    <citation type="journal article" date="2019" name="Int. J. Syst. Evol. Microbiol.">
        <title>The Global Catalogue of Microorganisms (GCM) 10K type strain sequencing project: providing services to taxonomists for standard genome sequencing and annotation.</title>
        <authorList>
            <consortium name="The Broad Institute Genomics Platform"/>
            <consortium name="The Broad Institute Genome Sequencing Center for Infectious Disease"/>
            <person name="Wu L."/>
            <person name="Ma J."/>
        </authorList>
    </citation>
    <scope>NUCLEOTIDE SEQUENCE [LARGE SCALE GENOMIC DNA]</scope>
    <source>
        <strain evidence="8">CCUG 59129</strain>
    </source>
</reference>
<dbReference type="InterPro" id="IPR038765">
    <property type="entry name" value="Papain-like_cys_pep_sf"/>
</dbReference>
<dbReference type="Gene3D" id="3.90.1720.10">
    <property type="entry name" value="endopeptidase domain like (from Nostoc punctiforme)"/>
    <property type="match status" value="1"/>
</dbReference>
<feature type="domain" description="NlpC/P60" evidence="6">
    <location>
        <begin position="23"/>
        <end position="147"/>
    </location>
</feature>
<evidence type="ECO:0000256" key="2">
    <source>
        <dbReference type="ARBA" id="ARBA00022670"/>
    </source>
</evidence>
<keyword evidence="8" id="KW-1185">Reference proteome</keyword>
<evidence type="ECO:0000256" key="3">
    <source>
        <dbReference type="ARBA" id="ARBA00022801"/>
    </source>
</evidence>
<dbReference type="PANTHER" id="PTHR47053:SF1">
    <property type="entry name" value="MUREIN DD-ENDOPEPTIDASE MEPH-RELATED"/>
    <property type="match status" value="1"/>
</dbReference>
<feature type="chain" id="PRO_5047462257" evidence="5">
    <location>
        <begin position="26"/>
        <end position="172"/>
    </location>
</feature>
<dbReference type="InterPro" id="IPR051202">
    <property type="entry name" value="Peptidase_C40"/>
</dbReference>
<dbReference type="PROSITE" id="PS51935">
    <property type="entry name" value="NLPC_P60"/>
    <property type="match status" value="1"/>
</dbReference>
<feature type="signal peptide" evidence="5">
    <location>
        <begin position="1"/>
        <end position="25"/>
    </location>
</feature>
<dbReference type="EMBL" id="JBHTJZ010000002">
    <property type="protein sequence ID" value="MFD0957818.1"/>
    <property type="molecule type" value="Genomic_DNA"/>
</dbReference>
<evidence type="ECO:0000313" key="7">
    <source>
        <dbReference type="EMBL" id="MFD0957818.1"/>
    </source>
</evidence>
<sequence length="172" mass="18471">MKKKISALFAGLALLLAFQAGVVMASSEMQESIDKVIGTKYKYGGNTTSGFDCSGFIIYIFNQASVDLPRRSADQATVGTKVAKADLKPGDLVFFDTSGKNNGNVSHAGIYVGDGSFAHASSSRGVVIDKLDSSYYKTRYVTARRVLDEESYQAFAVEAVEEKEVQVAAAKK</sequence>
<gene>
    <name evidence="7" type="ORF">ACFQ2I_00230</name>
</gene>
<dbReference type="Pfam" id="PF00877">
    <property type="entry name" value="NLPC_P60"/>
    <property type="match status" value="1"/>
</dbReference>
<dbReference type="InterPro" id="IPR000064">
    <property type="entry name" value="NLP_P60_dom"/>
</dbReference>
<name>A0ABW3HJY9_9BACL</name>
<keyword evidence="3" id="KW-0378">Hydrolase</keyword>
<accession>A0ABW3HJY9</accession>
<proteinExistence type="inferred from homology"/>
<dbReference type="PANTHER" id="PTHR47053">
    <property type="entry name" value="MUREIN DD-ENDOPEPTIDASE MEPH-RELATED"/>
    <property type="match status" value="1"/>
</dbReference>
<evidence type="ECO:0000256" key="5">
    <source>
        <dbReference type="SAM" id="SignalP"/>
    </source>
</evidence>
<dbReference type="RefSeq" id="WP_377561422.1">
    <property type="nucleotide sequence ID" value="NZ_JBHTJZ010000002.1"/>
</dbReference>
<evidence type="ECO:0000313" key="8">
    <source>
        <dbReference type="Proteomes" id="UP001596989"/>
    </source>
</evidence>
<evidence type="ECO:0000259" key="6">
    <source>
        <dbReference type="PROSITE" id="PS51935"/>
    </source>
</evidence>
<comment type="similarity">
    <text evidence="1">Belongs to the peptidase C40 family.</text>
</comment>
<keyword evidence="5" id="KW-0732">Signal</keyword>
<evidence type="ECO:0000256" key="1">
    <source>
        <dbReference type="ARBA" id="ARBA00007074"/>
    </source>
</evidence>
<dbReference type="SUPFAM" id="SSF54001">
    <property type="entry name" value="Cysteine proteinases"/>
    <property type="match status" value="1"/>
</dbReference>
<comment type="caution">
    <text evidence="7">The sequence shown here is derived from an EMBL/GenBank/DDBJ whole genome shotgun (WGS) entry which is preliminary data.</text>
</comment>
<keyword evidence="4" id="KW-0788">Thiol protease</keyword>
<keyword evidence="2" id="KW-0645">Protease</keyword>